<dbReference type="OrthoDB" id="444540at2759"/>
<keyword evidence="1" id="KW-0479">Metal-binding</keyword>
<evidence type="ECO:0000256" key="1">
    <source>
        <dbReference type="ARBA" id="ARBA00022723"/>
    </source>
</evidence>
<feature type="domain" description="EF-hand" evidence="4">
    <location>
        <begin position="83"/>
        <end position="110"/>
    </location>
</feature>
<dbReference type="PANTHER" id="PTHR34524:SF6">
    <property type="entry name" value="CALCYPHOSINE LIKE"/>
    <property type="match status" value="1"/>
</dbReference>
<dbReference type="AlphaFoldDB" id="V3ZYL6"/>
<dbReference type="GO" id="GO:0005509">
    <property type="term" value="F:calcium ion binding"/>
    <property type="evidence" value="ECO:0007669"/>
    <property type="project" value="InterPro"/>
</dbReference>
<dbReference type="EMBL" id="KB202849">
    <property type="protein sequence ID" value="ESO87735.1"/>
    <property type="molecule type" value="Genomic_DNA"/>
</dbReference>
<dbReference type="CDD" id="cd00051">
    <property type="entry name" value="EFh"/>
    <property type="match status" value="1"/>
</dbReference>
<feature type="domain" description="EF-hand" evidence="4">
    <location>
        <begin position="47"/>
        <end position="82"/>
    </location>
</feature>
<dbReference type="KEGG" id="lgi:LOTGIDRAFT_77653"/>
<keyword evidence="6" id="KW-1185">Reference proteome</keyword>
<dbReference type="SUPFAM" id="SSF47473">
    <property type="entry name" value="EF-hand"/>
    <property type="match status" value="1"/>
</dbReference>
<reference evidence="5 6" key="1">
    <citation type="journal article" date="2013" name="Nature">
        <title>Insights into bilaterian evolution from three spiralian genomes.</title>
        <authorList>
            <person name="Simakov O."/>
            <person name="Marletaz F."/>
            <person name="Cho S.J."/>
            <person name="Edsinger-Gonzales E."/>
            <person name="Havlak P."/>
            <person name="Hellsten U."/>
            <person name="Kuo D.H."/>
            <person name="Larsson T."/>
            <person name="Lv J."/>
            <person name="Arendt D."/>
            <person name="Savage R."/>
            <person name="Osoegawa K."/>
            <person name="de Jong P."/>
            <person name="Grimwood J."/>
            <person name="Chapman J.A."/>
            <person name="Shapiro H."/>
            <person name="Aerts A."/>
            <person name="Otillar R.P."/>
            <person name="Terry A.Y."/>
            <person name="Boore J.L."/>
            <person name="Grigoriev I.V."/>
            <person name="Lindberg D.R."/>
            <person name="Seaver E.C."/>
            <person name="Weisblat D.A."/>
            <person name="Putnam N.H."/>
            <person name="Rokhsar D.S."/>
        </authorList>
    </citation>
    <scope>NUCLEOTIDE SEQUENCE [LARGE SCALE GENOMIC DNA]</scope>
</reference>
<dbReference type="InterPro" id="IPR002048">
    <property type="entry name" value="EF_hand_dom"/>
</dbReference>
<dbReference type="GeneID" id="20252293"/>
<dbReference type="InterPro" id="IPR011992">
    <property type="entry name" value="EF-hand-dom_pair"/>
</dbReference>
<protein>
    <recommendedName>
        <fullName evidence="4">EF-hand domain-containing protein</fullName>
    </recommendedName>
</protein>
<dbReference type="HOGENOM" id="CLU_139960_0_0_1"/>
<evidence type="ECO:0000313" key="5">
    <source>
        <dbReference type="EMBL" id="ESO87735.1"/>
    </source>
</evidence>
<feature type="domain" description="EF-hand" evidence="4">
    <location>
        <begin position="11"/>
        <end position="46"/>
    </location>
</feature>
<dbReference type="PANTHER" id="PTHR34524">
    <property type="entry name" value="CALCYPHOSIN"/>
    <property type="match status" value="1"/>
</dbReference>
<dbReference type="OMA" id="SKKHFIY"/>
<organism evidence="5 6">
    <name type="scientific">Lottia gigantea</name>
    <name type="common">Giant owl limpet</name>
    <dbReference type="NCBI Taxonomy" id="225164"/>
    <lineage>
        <taxon>Eukaryota</taxon>
        <taxon>Metazoa</taxon>
        <taxon>Spiralia</taxon>
        <taxon>Lophotrochozoa</taxon>
        <taxon>Mollusca</taxon>
        <taxon>Gastropoda</taxon>
        <taxon>Patellogastropoda</taxon>
        <taxon>Lottioidea</taxon>
        <taxon>Lottiidae</taxon>
        <taxon>Lottia</taxon>
    </lineage>
</organism>
<dbReference type="InterPro" id="IPR051581">
    <property type="entry name" value="Ca-bind"/>
</dbReference>
<name>V3ZYL6_LOTGI</name>
<evidence type="ECO:0000313" key="6">
    <source>
        <dbReference type="Proteomes" id="UP000030746"/>
    </source>
</evidence>
<keyword evidence="2" id="KW-0677">Repeat</keyword>
<gene>
    <name evidence="5" type="ORF">LOTGIDRAFT_77653</name>
</gene>
<feature type="non-terminal residue" evidence="5">
    <location>
        <position position="1"/>
    </location>
</feature>
<dbReference type="Pfam" id="PF13499">
    <property type="entry name" value="EF-hand_7"/>
    <property type="match status" value="1"/>
</dbReference>
<dbReference type="CTD" id="20252293"/>
<evidence type="ECO:0000256" key="3">
    <source>
        <dbReference type="ARBA" id="ARBA00022837"/>
    </source>
</evidence>
<feature type="non-terminal residue" evidence="5">
    <location>
        <position position="110"/>
    </location>
</feature>
<accession>V3ZYL6</accession>
<dbReference type="Proteomes" id="UP000030746">
    <property type="component" value="Unassembled WGS sequence"/>
</dbReference>
<proteinExistence type="predicted"/>
<evidence type="ECO:0000259" key="4">
    <source>
        <dbReference type="PROSITE" id="PS50222"/>
    </source>
</evidence>
<evidence type="ECO:0000256" key="2">
    <source>
        <dbReference type="ARBA" id="ARBA00022737"/>
    </source>
</evidence>
<sequence>LRTHCLERGCGGIRGLGLMFRHLDKDYSKRITLDEFKDGIDFYGLKLSESYVRKLFEVLDKDNSGGIDFCEFMLELRPELSPLRKQVIDECFNSLDKNQDEILNIHDLKG</sequence>
<dbReference type="Gene3D" id="1.10.238.10">
    <property type="entry name" value="EF-hand"/>
    <property type="match status" value="1"/>
</dbReference>
<dbReference type="PROSITE" id="PS50222">
    <property type="entry name" value="EF_HAND_2"/>
    <property type="match status" value="3"/>
</dbReference>
<dbReference type="RefSeq" id="XP_009061539.1">
    <property type="nucleotide sequence ID" value="XM_009063291.1"/>
</dbReference>
<keyword evidence="3" id="KW-0106">Calcium</keyword>